<dbReference type="GeneID" id="5033370"/>
<dbReference type="AlphaFoldDB" id="A0DAX1"/>
<feature type="domain" description="Pelota N-terminal" evidence="1">
    <location>
        <begin position="10"/>
        <end position="99"/>
    </location>
</feature>
<evidence type="ECO:0000313" key="3">
    <source>
        <dbReference type="Proteomes" id="UP000000600"/>
    </source>
</evidence>
<protein>
    <recommendedName>
        <fullName evidence="1">Pelota N-terminal domain-containing protein</fullName>
    </recommendedName>
</protein>
<keyword evidence="3" id="KW-1185">Reference proteome</keyword>
<reference evidence="2 3" key="1">
    <citation type="journal article" date="2006" name="Nature">
        <title>Global trends of whole-genome duplications revealed by the ciliate Paramecium tetraurelia.</title>
        <authorList>
            <consortium name="Genoscope"/>
            <person name="Aury J.-M."/>
            <person name="Jaillon O."/>
            <person name="Duret L."/>
            <person name="Noel B."/>
            <person name="Jubin C."/>
            <person name="Porcel B.M."/>
            <person name="Segurens B."/>
            <person name="Daubin V."/>
            <person name="Anthouard V."/>
            <person name="Aiach N."/>
            <person name="Arnaiz O."/>
            <person name="Billaut A."/>
            <person name="Beisson J."/>
            <person name="Blanc I."/>
            <person name="Bouhouche K."/>
            <person name="Camara F."/>
            <person name="Duharcourt S."/>
            <person name="Guigo R."/>
            <person name="Gogendeau D."/>
            <person name="Katinka M."/>
            <person name="Keller A.-M."/>
            <person name="Kissmehl R."/>
            <person name="Klotz C."/>
            <person name="Koll F."/>
            <person name="Le Moue A."/>
            <person name="Lepere C."/>
            <person name="Malinsky S."/>
            <person name="Nowacki M."/>
            <person name="Nowak J.K."/>
            <person name="Plattner H."/>
            <person name="Poulain J."/>
            <person name="Ruiz F."/>
            <person name="Serrano V."/>
            <person name="Zagulski M."/>
            <person name="Dessen P."/>
            <person name="Betermier M."/>
            <person name="Weissenbach J."/>
            <person name="Scarpelli C."/>
            <person name="Schachter V."/>
            <person name="Sperling L."/>
            <person name="Meyer E."/>
            <person name="Cohen J."/>
            <person name="Wincker P."/>
        </authorList>
    </citation>
    <scope>NUCLEOTIDE SEQUENCE [LARGE SCALE GENOMIC DNA]</scope>
    <source>
        <strain evidence="2 3">Stock d4-2</strain>
    </source>
</reference>
<sequence>MIFGICIIYFLTDRKIIKKRDFNAIDQFKLKRRIFVFLKVYEINYWADQYLLLSIKGRNCQESHWLSLGQFHTYEVELYQQIDIQFENWDRFHYAILDQIKQ</sequence>
<dbReference type="SUPFAM" id="SSF159065">
    <property type="entry name" value="Dom34/Pelota N-terminal domain-like"/>
    <property type="match status" value="1"/>
</dbReference>
<evidence type="ECO:0000259" key="1">
    <source>
        <dbReference type="Pfam" id="PF26356"/>
    </source>
</evidence>
<dbReference type="Proteomes" id="UP000000600">
    <property type="component" value="Unassembled WGS sequence"/>
</dbReference>
<dbReference type="RefSeq" id="XP_001447585.1">
    <property type="nucleotide sequence ID" value="XM_001447548.1"/>
</dbReference>
<dbReference type="KEGG" id="ptm:GSPATT00015095001"/>
<accession>A0DAX1</accession>
<proteinExistence type="predicted"/>
<dbReference type="STRING" id="5888.A0DAX1"/>
<dbReference type="InParanoid" id="A0DAX1"/>
<evidence type="ECO:0000313" key="2">
    <source>
        <dbReference type="EMBL" id="CAK80188.1"/>
    </source>
</evidence>
<dbReference type="OrthoDB" id="10249111at2759"/>
<name>A0DAX1_PARTE</name>
<dbReference type="Pfam" id="PF26356">
    <property type="entry name" value="Pelota_N"/>
    <property type="match status" value="1"/>
</dbReference>
<organism evidence="2 3">
    <name type="scientific">Paramecium tetraurelia</name>
    <dbReference type="NCBI Taxonomy" id="5888"/>
    <lineage>
        <taxon>Eukaryota</taxon>
        <taxon>Sar</taxon>
        <taxon>Alveolata</taxon>
        <taxon>Ciliophora</taxon>
        <taxon>Intramacronucleata</taxon>
        <taxon>Oligohymenophorea</taxon>
        <taxon>Peniculida</taxon>
        <taxon>Parameciidae</taxon>
        <taxon>Paramecium</taxon>
    </lineage>
</organism>
<dbReference type="Gene3D" id="2.30.30.870">
    <property type="entry name" value="Pelota, domain A"/>
    <property type="match status" value="1"/>
</dbReference>
<dbReference type="HOGENOM" id="CLU_2282893_0_0_1"/>
<dbReference type="InterPro" id="IPR038069">
    <property type="entry name" value="Pelota/DOM34_N"/>
</dbReference>
<dbReference type="InterPro" id="IPR058547">
    <property type="entry name" value="Pelota_N"/>
</dbReference>
<gene>
    <name evidence="2" type="ORF">GSPATT00015095001</name>
</gene>
<dbReference type="EMBL" id="CT868352">
    <property type="protein sequence ID" value="CAK80188.1"/>
    <property type="molecule type" value="Genomic_DNA"/>
</dbReference>